<organism evidence="1 2">
    <name type="scientific">Citrus sinensis</name>
    <name type="common">Sweet orange</name>
    <name type="synonym">Citrus aurantium var. sinensis</name>
    <dbReference type="NCBI Taxonomy" id="2711"/>
    <lineage>
        <taxon>Eukaryota</taxon>
        <taxon>Viridiplantae</taxon>
        <taxon>Streptophyta</taxon>
        <taxon>Embryophyta</taxon>
        <taxon>Tracheophyta</taxon>
        <taxon>Spermatophyta</taxon>
        <taxon>Magnoliopsida</taxon>
        <taxon>eudicotyledons</taxon>
        <taxon>Gunneridae</taxon>
        <taxon>Pentapetalae</taxon>
        <taxon>rosids</taxon>
        <taxon>malvids</taxon>
        <taxon>Sapindales</taxon>
        <taxon>Rutaceae</taxon>
        <taxon>Aurantioideae</taxon>
        <taxon>Citrus</taxon>
    </lineage>
</organism>
<evidence type="ECO:0000313" key="1">
    <source>
        <dbReference type="EMBL" id="KDO82562.1"/>
    </source>
</evidence>
<sequence length="71" mass="8417">MFDLFYLRHFQVQLPIIIVVVIGKPEGGEEDYQEYVNASDMKTLFSIVILSQEHGRHHRVCELQRKVELWS</sequence>
<dbReference type="EMBL" id="KK784875">
    <property type="protein sequence ID" value="KDO82562.1"/>
    <property type="molecule type" value="Genomic_DNA"/>
</dbReference>
<name>A0A067H4C5_CITSI</name>
<evidence type="ECO:0000313" key="2">
    <source>
        <dbReference type="Proteomes" id="UP000027120"/>
    </source>
</evidence>
<keyword evidence="2" id="KW-1185">Reference proteome</keyword>
<proteinExistence type="predicted"/>
<reference evidence="1 2" key="1">
    <citation type="submission" date="2014-04" db="EMBL/GenBank/DDBJ databases">
        <authorList>
            <consortium name="International Citrus Genome Consortium"/>
            <person name="Gmitter F."/>
            <person name="Chen C."/>
            <person name="Farmerie W."/>
            <person name="Harkins T."/>
            <person name="Desany B."/>
            <person name="Mohiuddin M."/>
            <person name="Kodira C."/>
            <person name="Borodovsky M."/>
            <person name="Lomsadze A."/>
            <person name="Burns P."/>
            <person name="Jenkins J."/>
            <person name="Prochnik S."/>
            <person name="Shu S."/>
            <person name="Chapman J."/>
            <person name="Pitluck S."/>
            <person name="Schmutz J."/>
            <person name="Rokhsar D."/>
        </authorList>
    </citation>
    <scope>NUCLEOTIDE SEQUENCE</scope>
</reference>
<dbReference type="Proteomes" id="UP000027120">
    <property type="component" value="Unassembled WGS sequence"/>
</dbReference>
<accession>A0A067H4C5</accession>
<protein>
    <submittedName>
        <fullName evidence="1">Uncharacterized protein</fullName>
    </submittedName>
</protein>
<gene>
    <name evidence="1" type="ORF">CISIN_1g035161mg</name>
</gene>
<dbReference type="AlphaFoldDB" id="A0A067H4C5"/>